<keyword evidence="8" id="KW-0456">Lyase</keyword>
<evidence type="ECO:0000256" key="6">
    <source>
        <dbReference type="ARBA" id="ARBA00023002"/>
    </source>
</evidence>
<dbReference type="InterPro" id="IPR006366">
    <property type="entry name" value="CobA/CysG_C"/>
</dbReference>
<dbReference type="RefSeq" id="WP_270946887.1">
    <property type="nucleotide sequence ID" value="NZ_JAQGLA010000003.1"/>
</dbReference>
<dbReference type="NCBIfam" id="NF004790">
    <property type="entry name" value="PRK06136.1"/>
    <property type="match status" value="1"/>
</dbReference>
<reference evidence="13 14" key="1">
    <citation type="submission" date="2022-11" db="EMBL/GenBank/DDBJ databases">
        <title>Draft genome sequence of Saccharopolyspora sp. WRP15-2 isolated from rhizosphere soils of wild rice in Thailand.</title>
        <authorList>
            <person name="Duangmal K."/>
            <person name="Kammanee S."/>
            <person name="Muangham S."/>
        </authorList>
    </citation>
    <scope>NUCLEOTIDE SEQUENCE [LARGE SCALE GENOMIC DNA]</scope>
    <source>
        <strain evidence="13 14">WRP15-2</strain>
    </source>
</reference>
<dbReference type="NCBIfam" id="TIGR01469">
    <property type="entry name" value="cobA_cysG_Cterm"/>
    <property type="match status" value="1"/>
</dbReference>
<keyword evidence="2" id="KW-0169">Cobalamin biosynthesis</keyword>
<dbReference type="Gene3D" id="3.40.50.720">
    <property type="entry name" value="NAD(P)-binding Rossmann-like Domain"/>
    <property type="match status" value="1"/>
</dbReference>
<evidence type="ECO:0000256" key="3">
    <source>
        <dbReference type="ARBA" id="ARBA00022603"/>
    </source>
</evidence>
<dbReference type="SUPFAM" id="SSF53790">
    <property type="entry name" value="Tetrapyrrole methylase"/>
    <property type="match status" value="1"/>
</dbReference>
<evidence type="ECO:0000256" key="4">
    <source>
        <dbReference type="ARBA" id="ARBA00022679"/>
    </source>
</evidence>
<dbReference type="NCBIfam" id="TIGR01470">
    <property type="entry name" value="cysG_Nterm"/>
    <property type="match status" value="1"/>
</dbReference>
<accession>A0ABT4UST4</accession>
<comment type="caution">
    <text evidence="13">The sequence shown here is derived from an EMBL/GenBank/DDBJ whole genome shotgun (WGS) entry which is preliminary data.</text>
</comment>
<dbReference type="EC" id="2.1.1.107" evidence="13"/>
<gene>
    <name evidence="13" type="primary">cobA</name>
    <name evidence="13" type="ORF">OU415_02640</name>
</gene>
<evidence type="ECO:0000256" key="9">
    <source>
        <dbReference type="ARBA" id="ARBA00023244"/>
    </source>
</evidence>
<evidence type="ECO:0000313" key="13">
    <source>
        <dbReference type="EMBL" id="MDA3624316.1"/>
    </source>
</evidence>
<dbReference type="SUPFAM" id="SSF51735">
    <property type="entry name" value="NAD(P)-binding Rossmann-fold domains"/>
    <property type="match status" value="1"/>
</dbReference>
<sequence>MTKHLEHHYFAGLDLTGKRVVVVGAGTVAQRRVPRLINAGARVEVIAPEATPAVEAMAEAGELIWHQRPYATGDLDGAWYVVACATGTEVNAAVAAEAEQNRIFCVRADDASQGTAVTPAVAQHGGLLLGVLSGGEHRRSAAVRDALVEALRTGVVDERSEPPSPGVALVGGGPGDPDLITVRGRQLLGRADVVITDRLAPRELLEELGPHVEVVDASKIPYGRAANQDVINSLLIEHAKAGKFVVRLKGGDPYLFGRGFEELLACVEAGVAVTAVPGITSAFAAPSAADVPVTHRGVAHEVVVVSGHVGPHDEQSLVDWPSLGRLRGTIVLMMGVKRIAEFAAVLVEHGRDPKTPVAVVQEGTTRNQKTLRTTLGEAAEAIREAEIKPPATIVIGPVADLAPESRR</sequence>
<dbReference type="InterPro" id="IPR050161">
    <property type="entry name" value="Siro_Cobalamin_biosynth"/>
</dbReference>
<dbReference type="GO" id="GO:0032259">
    <property type="term" value="P:methylation"/>
    <property type="evidence" value="ECO:0007669"/>
    <property type="project" value="UniProtKB-KW"/>
</dbReference>
<feature type="domain" description="Tetrapyrrole methylase" evidence="12">
    <location>
        <begin position="167"/>
        <end position="378"/>
    </location>
</feature>
<proteinExistence type="predicted"/>
<comment type="catalytic activity">
    <reaction evidence="11">
        <text>precorrin-2 + NAD(+) = sirohydrochlorin + NADH + 2 H(+)</text>
        <dbReference type="Rhea" id="RHEA:15613"/>
        <dbReference type="ChEBI" id="CHEBI:15378"/>
        <dbReference type="ChEBI" id="CHEBI:57540"/>
        <dbReference type="ChEBI" id="CHEBI:57945"/>
        <dbReference type="ChEBI" id="CHEBI:58351"/>
        <dbReference type="ChEBI" id="CHEBI:58827"/>
        <dbReference type="EC" id="1.3.1.76"/>
    </reaction>
</comment>
<dbReference type="InterPro" id="IPR035996">
    <property type="entry name" value="4pyrrol_Methylase_sf"/>
</dbReference>
<evidence type="ECO:0000256" key="5">
    <source>
        <dbReference type="ARBA" id="ARBA00022691"/>
    </source>
</evidence>
<keyword evidence="9" id="KW-0627">Porphyrin biosynthesis</keyword>
<dbReference type="InterPro" id="IPR036291">
    <property type="entry name" value="NAD(P)-bd_dom_sf"/>
</dbReference>
<dbReference type="InterPro" id="IPR006367">
    <property type="entry name" value="Sirohaem_synthase_N"/>
</dbReference>
<dbReference type="PANTHER" id="PTHR45790:SF3">
    <property type="entry name" value="S-ADENOSYL-L-METHIONINE-DEPENDENT UROPORPHYRINOGEN III METHYLTRANSFERASE, CHLOROPLASTIC"/>
    <property type="match status" value="1"/>
</dbReference>
<evidence type="ECO:0000256" key="8">
    <source>
        <dbReference type="ARBA" id="ARBA00023239"/>
    </source>
</evidence>
<evidence type="ECO:0000256" key="10">
    <source>
        <dbReference type="ARBA" id="ARBA00023268"/>
    </source>
</evidence>
<comment type="pathway">
    <text evidence="1">Porphyrin-containing compound metabolism; siroheme biosynthesis; sirohydrochlorin from precorrin-2: step 1/1.</text>
</comment>
<evidence type="ECO:0000313" key="14">
    <source>
        <dbReference type="Proteomes" id="UP001210380"/>
    </source>
</evidence>
<keyword evidence="5" id="KW-0949">S-adenosyl-L-methionine</keyword>
<evidence type="ECO:0000256" key="1">
    <source>
        <dbReference type="ARBA" id="ARBA00005010"/>
    </source>
</evidence>
<dbReference type="Proteomes" id="UP001210380">
    <property type="component" value="Unassembled WGS sequence"/>
</dbReference>
<dbReference type="InterPro" id="IPR012409">
    <property type="entry name" value="Sirohaem_synth"/>
</dbReference>
<dbReference type="Gene3D" id="3.30.950.10">
    <property type="entry name" value="Methyltransferase, Cobalt-precorrin-4 Transmethylase, Domain 2"/>
    <property type="match status" value="1"/>
</dbReference>
<dbReference type="GO" id="GO:0004851">
    <property type="term" value="F:uroporphyrin-III C-methyltransferase activity"/>
    <property type="evidence" value="ECO:0007669"/>
    <property type="project" value="UniProtKB-EC"/>
</dbReference>
<keyword evidence="14" id="KW-1185">Reference proteome</keyword>
<dbReference type="PIRSF" id="PIRSF036426">
    <property type="entry name" value="Sirohaem_synth"/>
    <property type="match status" value="1"/>
</dbReference>
<evidence type="ECO:0000256" key="2">
    <source>
        <dbReference type="ARBA" id="ARBA00022573"/>
    </source>
</evidence>
<dbReference type="EMBL" id="JAQGLA010000003">
    <property type="protein sequence ID" value="MDA3624316.1"/>
    <property type="molecule type" value="Genomic_DNA"/>
</dbReference>
<keyword evidence="10" id="KW-0511">Multifunctional enzyme</keyword>
<keyword evidence="7" id="KW-0520">NAD</keyword>
<keyword evidence="6" id="KW-0560">Oxidoreductase</keyword>
<dbReference type="Pfam" id="PF00590">
    <property type="entry name" value="TP_methylase"/>
    <property type="match status" value="1"/>
</dbReference>
<dbReference type="InterPro" id="IPR014776">
    <property type="entry name" value="4pyrrole_Mease_sub2"/>
</dbReference>
<evidence type="ECO:0000256" key="11">
    <source>
        <dbReference type="ARBA" id="ARBA00047561"/>
    </source>
</evidence>
<dbReference type="Pfam" id="PF13241">
    <property type="entry name" value="NAD_binding_7"/>
    <property type="match status" value="1"/>
</dbReference>
<dbReference type="InterPro" id="IPR014777">
    <property type="entry name" value="4pyrrole_Mease_sub1"/>
</dbReference>
<dbReference type="PANTHER" id="PTHR45790">
    <property type="entry name" value="SIROHEME SYNTHASE-RELATED"/>
    <property type="match status" value="1"/>
</dbReference>
<evidence type="ECO:0000256" key="7">
    <source>
        <dbReference type="ARBA" id="ARBA00023027"/>
    </source>
</evidence>
<keyword evidence="3 13" id="KW-0489">Methyltransferase</keyword>
<name>A0ABT4UST4_9PSEU</name>
<organism evidence="13 14">
    <name type="scientific">Saccharopolyspora oryzae</name>
    <dbReference type="NCBI Taxonomy" id="2997343"/>
    <lineage>
        <taxon>Bacteria</taxon>
        <taxon>Bacillati</taxon>
        <taxon>Actinomycetota</taxon>
        <taxon>Actinomycetes</taxon>
        <taxon>Pseudonocardiales</taxon>
        <taxon>Pseudonocardiaceae</taxon>
        <taxon>Saccharopolyspora</taxon>
    </lineage>
</organism>
<dbReference type="CDD" id="cd11642">
    <property type="entry name" value="SUMT"/>
    <property type="match status" value="1"/>
</dbReference>
<dbReference type="Gene3D" id="3.40.1010.10">
    <property type="entry name" value="Cobalt-precorrin-4 Transmethylase, Domain 1"/>
    <property type="match status" value="1"/>
</dbReference>
<evidence type="ECO:0000259" key="12">
    <source>
        <dbReference type="Pfam" id="PF00590"/>
    </source>
</evidence>
<keyword evidence="4 13" id="KW-0808">Transferase</keyword>
<dbReference type="InterPro" id="IPR000878">
    <property type="entry name" value="4pyrrol_Mease"/>
</dbReference>
<protein>
    <submittedName>
        <fullName evidence="13">Uroporphyrinogen-III C-methyltransferase</fullName>
        <ecNumber evidence="13">2.1.1.107</ecNumber>
    </submittedName>
</protein>